<dbReference type="Proteomes" id="UP000019149">
    <property type="component" value="Unassembled WGS sequence"/>
</dbReference>
<name>W6UDR9_ECHGR</name>
<protein>
    <submittedName>
        <fullName evidence="6">Son of sevenless</fullName>
    </submittedName>
</protein>
<reference evidence="6 7" key="1">
    <citation type="journal article" date="2013" name="Nat. Genet.">
        <title>The genome of the hydatid tapeworm Echinococcus granulosus.</title>
        <authorList>
            <person name="Zheng H."/>
            <person name="Zhang W."/>
            <person name="Zhang L."/>
            <person name="Zhang Z."/>
            <person name="Li J."/>
            <person name="Lu G."/>
            <person name="Zhu Y."/>
            <person name="Wang Y."/>
            <person name="Huang Y."/>
            <person name="Liu J."/>
            <person name="Kang H."/>
            <person name="Chen J."/>
            <person name="Wang L."/>
            <person name="Chen A."/>
            <person name="Yu S."/>
            <person name="Gao Z."/>
            <person name="Jin L."/>
            <person name="Gu W."/>
            <person name="Wang Z."/>
            <person name="Zhao L."/>
            <person name="Shi B."/>
            <person name="Wen H."/>
            <person name="Lin R."/>
            <person name="Jones M.K."/>
            <person name="Brejova B."/>
            <person name="Vinar T."/>
            <person name="Zhao G."/>
            <person name="McManus D.P."/>
            <person name="Chen Z."/>
            <person name="Zhou Y."/>
            <person name="Wang S."/>
        </authorList>
    </citation>
    <scope>NUCLEOTIDE SEQUENCE [LARGE SCALE GENOMIC DNA]</scope>
</reference>
<dbReference type="GO" id="GO:0007265">
    <property type="term" value="P:Ras protein signal transduction"/>
    <property type="evidence" value="ECO:0007669"/>
    <property type="project" value="TreeGrafter"/>
</dbReference>
<dbReference type="STRING" id="6210.W6UDR9"/>
<feature type="compositionally biased region" description="Low complexity" evidence="3">
    <location>
        <begin position="1442"/>
        <end position="1457"/>
    </location>
</feature>
<dbReference type="OMA" id="RMINTIY"/>
<dbReference type="InterPro" id="IPR023578">
    <property type="entry name" value="Ras_GEF_dom_sf"/>
</dbReference>
<dbReference type="CTD" id="36341355"/>
<dbReference type="PANTHER" id="PTHR23113:SF363">
    <property type="entry name" value="PROTEIN SON OF SEVENLESS"/>
    <property type="match status" value="1"/>
</dbReference>
<evidence type="ECO:0000313" key="7">
    <source>
        <dbReference type="Proteomes" id="UP000019149"/>
    </source>
</evidence>
<comment type="caution">
    <text evidence="6">The sequence shown here is derived from an EMBL/GenBank/DDBJ whole genome shotgun (WGS) entry which is preliminary data.</text>
</comment>
<feature type="region of interest" description="Disordered" evidence="3">
    <location>
        <begin position="1422"/>
        <end position="1495"/>
    </location>
</feature>
<keyword evidence="1 2" id="KW-0344">Guanine-nucleotide releasing factor</keyword>
<evidence type="ECO:0000256" key="2">
    <source>
        <dbReference type="PROSITE-ProRule" id="PRU00168"/>
    </source>
</evidence>
<dbReference type="OrthoDB" id="546434at2759"/>
<evidence type="ECO:0000259" key="5">
    <source>
        <dbReference type="PROSITE" id="PS50212"/>
    </source>
</evidence>
<evidence type="ECO:0000313" key="6">
    <source>
        <dbReference type="EMBL" id="EUB59490.1"/>
    </source>
</evidence>
<keyword evidence="7" id="KW-1185">Reference proteome</keyword>
<dbReference type="Gene3D" id="1.10.840.10">
    <property type="entry name" value="Ras guanine-nucleotide exchange factors catalytic domain"/>
    <property type="match status" value="1"/>
</dbReference>
<evidence type="ECO:0000259" key="4">
    <source>
        <dbReference type="PROSITE" id="PS50009"/>
    </source>
</evidence>
<dbReference type="Pfam" id="PF00618">
    <property type="entry name" value="RasGEF_N"/>
    <property type="match status" value="1"/>
</dbReference>
<gene>
    <name evidence="6" type="ORF">EGR_05640</name>
</gene>
<evidence type="ECO:0000256" key="3">
    <source>
        <dbReference type="SAM" id="MobiDB-lite"/>
    </source>
</evidence>
<dbReference type="Gene3D" id="1.20.870.10">
    <property type="entry name" value="Son of sevenless (SoS) protein Chain: S domain 1"/>
    <property type="match status" value="1"/>
</dbReference>
<dbReference type="GO" id="GO:0005886">
    <property type="term" value="C:plasma membrane"/>
    <property type="evidence" value="ECO:0007669"/>
    <property type="project" value="TreeGrafter"/>
</dbReference>
<organism evidence="6 7">
    <name type="scientific">Echinococcus granulosus</name>
    <name type="common">Hydatid tapeworm</name>
    <dbReference type="NCBI Taxonomy" id="6210"/>
    <lineage>
        <taxon>Eukaryota</taxon>
        <taxon>Metazoa</taxon>
        <taxon>Spiralia</taxon>
        <taxon>Lophotrochozoa</taxon>
        <taxon>Platyhelminthes</taxon>
        <taxon>Cestoda</taxon>
        <taxon>Eucestoda</taxon>
        <taxon>Cyclophyllidea</taxon>
        <taxon>Taeniidae</taxon>
        <taxon>Echinococcus</taxon>
        <taxon>Echinococcus granulosus group</taxon>
    </lineage>
</organism>
<dbReference type="InterPro" id="IPR036964">
    <property type="entry name" value="RASGEF_cat_dom_sf"/>
</dbReference>
<feature type="compositionally biased region" description="Low complexity" evidence="3">
    <location>
        <begin position="422"/>
        <end position="440"/>
    </location>
</feature>
<dbReference type="SUPFAM" id="SSF48366">
    <property type="entry name" value="Ras GEF"/>
    <property type="match status" value="1"/>
</dbReference>
<dbReference type="GO" id="GO:0005085">
    <property type="term" value="F:guanyl-nucleotide exchange factor activity"/>
    <property type="evidence" value="ECO:0007669"/>
    <property type="project" value="UniProtKB-KW"/>
</dbReference>
<feature type="compositionally biased region" description="Polar residues" evidence="3">
    <location>
        <begin position="1650"/>
        <end position="1667"/>
    </location>
</feature>
<dbReference type="CDD" id="cd06224">
    <property type="entry name" value="REM"/>
    <property type="match status" value="1"/>
</dbReference>
<dbReference type="Pfam" id="PF00617">
    <property type="entry name" value="RasGEF"/>
    <property type="match status" value="1"/>
</dbReference>
<dbReference type="EMBL" id="APAU02000043">
    <property type="protein sequence ID" value="EUB59490.1"/>
    <property type="molecule type" value="Genomic_DNA"/>
</dbReference>
<feature type="domain" description="Ras-GEF" evidence="4">
    <location>
        <begin position="1069"/>
        <end position="1350"/>
    </location>
</feature>
<dbReference type="GeneID" id="36341355"/>
<dbReference type="InterPro" id="IPR008937">
    <property type="entry name" value="Ras-like_GEF"/>
</dbReference>
<feature type="region of interest" description="Disordered" evidence="3">
    <location>
        <begin position="422"/>
        <end position="447"/>
    </location>
</feature>
<dbReference type="PROSITE" id="PS50212">
    <property type="entry name" value="RASGEF_NTER"/>
    <property type="match status" value="1"/>
</dbReference>
<feature type="compositionally biased region" description="Pro residues" evidence="3">
    <location>
        <begin position="1613"/>
        <end position="1622"/>
    </location>
</feature>
<feature type="domain" description="N-terminal Ras-GEF" evidence="5">
    <location>
        <begin position="869"/>
        <end position="1037"/>
    </location>
</feature>
<dbReference type="InterPro" id="IPR000651">
    <property type="entry name" value="Ras-like_Gua-exchang_fac_N"/>
</dbReference>
<dbReference type="InterPro" id="IPR001895">
    <property type="entry name" value="RASGEF_cat_dom"/>
</dbReference>
<feature type="region of interest" description="Disordered" evidence="3">
    <location>
        <begin position="1606"/>
        <end position="1687"/>
    </location>
</feature>
<proteinExistence type="predicted"/>
<evidence type="ECO:0000256" key="1">
    <source>
        <dbReference type="ARBA" id="ARBA00022658"/>
    </source>
</evidence>
<dbReference type="PANTHER" id="PTHR23113">
    <property type="entry name" value="GUANINE NUCLEOTIDE EXCHANGE FACTOR"/>
    <property type="match status" value="1"/>
</dbReference>
<sequence>MATKLSTCHYACVNPALSTSLQSAATVSRIFHPNLLEIACDSVIGLLTITQSVRFEPFAKACIVENVFDYVRCLSTPSIPLTVTELCTRVVAGLPLKLRPDDKQLDEYRVLAEKRGKKLSVLPVAEKIMNNMRVIDGRVDTSTTYLFVQILEHILSSIVQTALNYRSELGVLSECAITSTDIQHIISLLGTSPVEVLGGKVPLVRRNTDTYEGCLRDLQTFLKTSNWSLSLVTRIFLEPLSGILNALSSESASTSPAAASTDLGRAATAALAVLKMAKSLVGDLTILAEVSDDIFDSTAHLLNYCLQEPAEADLYQGFAYYAETLFTNDCHQWLSVLSECPKIFFTLRKSHRRMINTIYRQVSLRHMPDLEVRFADPHTCPLCTATVPESAAMPTSHHLSANGSSGGGGGLFSHSVFRRLSTPKSPTLPTSSSSSGERSPPGAPAVPRLIVAPGASGGPIHGGGSRTCSQMVIAFRYLLPRLLLMPVYQILYLADLLDELCTFPHQDAQEQAILRDTASMLYKTRRSVAQELAHATETTAWIHTHLPRLSLLLETPLSTKPAFLLPAEAHVRLAEVIAAAKNASSNNCDIAHCRLSVNDYIMSGVVQVRQNPAKTSLSDRVAYLFTDCLLLLKRSGQQRRVGCNTLTNVAMAAAAALTNPSSSNSAASGSGLVLKKGVHLAHFHLIDLGMQINPESGEAAFLFELECWRDVIVVSRHHQSMKSEQSKRQPEHPPFSTLSLPKQGSAVSLAALAQPPAHRLSGSSTDLNTLFDDAPAATSTGAYIGETIANSSAPAKRIVFSLKTPQEKADWLATLIGIQRKSIFQRYLRELPKQEIPLILPDPDRYCFSTPDASNNILFEPPRTDSSAEIAVIRAATINKLIERITSHTCFDSRTIRTFLQTYRRYLTASELVELLIERFKVPQPDFEREFRASLASNSSSNTSGSGIDDNARSFSDIASLVSCMELRFNSAYKRRIQYRVLSFIKKWVRNPSYFKVDFADNPDLQRRLEQFLGGIDAVPSLAENVSAILRCLHGDRTKVVQVIRQCAPEKLDLGLALTFDRVRITNVHPLELARQVTLYEWELYSRIEFCEVNGSEKNWGVNMRRSLDFSNKFLKWLIWSIMSHCGMEDRVLALQRVLDLLMLFEALGNLQGTQEARAALHSSPVHRLSDTFDRTEGLGEGYYRHNSDAMPPSKGTTAKPQVLLAKSRAHHRVVLEALRPAGKLEEDLLASPEDYIYDYQHRMHRIDPPAVPFIAVGGQTRLIHLELKLPDYLPGGSKEEPLINFSKCHQIADLKEHYLSFQNIPFNLQPDPVIQDFLKNLDPHALAGVKDEAEFEDLMYQQSLCIQPREGATVDLRSFPSAEGSMNHQLTATEVRIGNLLSATPIDVNMKATFKEFRQLLAITSLSSDAKFDFSTSAMLPSHARGGSLGRGPKSARDQLSASCSASSAEGSSRVSPAPPIETGVPPPLPPKPMLPLSTPPPPLPPSLRTSPMLGSRVCREDGADAESGVELEGMELSIGGGDYLKAGVAAVAPPLPPRASTSFPSEKMAVGAVENAQDAEFSPHRSEEHYYSRGGIGGAAQTTTSAERWRCIGGRREANLVEASVSVSVGRPPPPPPPKPSMHRTSLPPLSDQGDVSIFQDVAPELPSRTSCLPRSQVTSPTTATVLGANPDWNPPPLPPKKHPS</sequence>
<dbReference type="SMART" id="SM00229">
    <property type="entry name" value="RasGEFN"/>
    <property type="match status" value="1"/>
</dbReference>
<feature type="compositionally biased region" description="Pro residues" evidence="3">
    <location>
        <begin position="1458"/>
        <end position="1487"/>
    </location>
</feature>
<dbReference type="RefSeq" id="XP_024350686.1">
    <property type="nucleotide sequence ID" value="XM_024494889.1"/>
</dbReference>
<accession>W6UDR9</accession>
<dbReference type="KEGG" id="egl:EGR_05640"/>
<dbReference type="SMART" id="SM00147">
    <property type="entry name" value="RasGEF"/>
    <property type="match status" value="1"/>
</dbReference>
<dbReference type="PROSITE" id="PS50009">
    <property type="entry name" value="RASGEF_CAT"/>
    <property type="match status" value="1"/>
</dbReference>